<name>A0A167JG71_9FLAO</name>
<dbReference type="EMBL" id="LRXL01000026">
    <property type="protein sequence ID" value="OAB80641.1"/>
    <property type="molecule type" value="Genomic_DNA"/>
</dbReference>
<accession>A0A167JG71</accession>
<dbReference type="InterPro" id="IPR007461">
    <property type="entry name" value="Ysc84_actin-binding"/>
</dbReference>
<proteinExistence type="predicted"/>
<comment type="caution">
    <text evidence="2">The sequence shown here is derived from an EMBL/GenBank/DDBJ whole genome shotgun (WGS) entry which is preliminary data.</text>
</comment>
<sequence length="162" mass="17080">MDTDADMMINEQLLTDATEAKEAMIKVDAKIETHFDNAYGYVVFPNVGKGALVVGAASGNGIVYENGDVIGTANLKQLDIGLQAGGQAYREVIFFENESSFTDFKENDYKFAAGASAVVLKSGKGVKAEYTDGVAVVVLPKAGLMAEAAVGGQRISFTPAEQ</sequence>
<dbReference type="OrthoDB" id="5405772at2"/>
<reference evidence="2 3" key="1">
    <citation type="submission" date="2016-02" db="EMBL/GenBank/DDBJ databases">
        <title>Ulvibacter sp. LPB0005, isolated from Thais luteostoma.</title>
        <authorList>
            <person name="Shin S.-K."/>
            <person name="Yi H."/>
        </authorList>
    </citation>
    <scope>NUCLEOTIDE SEQUENCE [LARGE SCALE GENOMIC DNA]</scope>
    <source>
        <strain evidence="2 3">LPB0005</strain>
    </source>
</reference>
<feature type="domain" description="Ysc84 actin-binding" evidence="1">
    <location>
        <begin position="78"/>
        <end position="156"/>
    </location>
</feature>
<dbReference type="AlphaFoldDB" id="A0A167JG71"/>
<dbReference type="Proteomes" id="UP000077013">
    <property type="component" value="Unassembled WGS sequence"/>
</dbReference>
<dbReference type="STRING" id="1763537.ULVI_06515"/>
<dbReference type="CDD" id="cd11524">
    <property type="entry name" value="SYLF"/>
    <property type="match status" value="1"/>
</dbReference>
<organism evidence="2 3">
    <name type="scientific">Cochleicola gelatinilyticus</name>
    <dbReference type="NCBI Taxonomy" id="1763537"/>
    <lineage>
        <taxon>Bacteria</taxon>
        <taxon>Pseudomonadati</taxon>
        <taxon>Bacteroidota</taxon>
        <taxon>Flavobacteriia</taxon>
        <taxon>Flavobacteriales</taxon>
        <taxon>Flavobacteriaceae</taxon>
        <taxon>Cochleicola</taxon>
    </lineage>
</organism>
<dbReference type="Pfam" id="PF04366">
    <property type="entry name" value="Ysc84"/>
    <property type="match status" value="1"/>
</dbReference>
<protein>
    <recommendedName>
        <fullName evidence="1">Ysc84 actin-binding domain-containing protein</fullName>
    </recommendedName>
</protein>
<evidence type="ECO:0000313" key="2">
    <source>
        <dbReference type="EMBL" id="OAB80641.1"/>
    </source>
</evidence>
<evidence type="ECO:0000313" key="3">
    <source>
        <dbReference type="Proteomes" id="UP000077013"/>
    </source>
</evidence>
<evidence type="ECO:0000259" key="1">
    <source>
        <dbReference type="Pfam" id="PF04366"/>
    </source>
</evidence>
<gene>
    <name evidence="2" type="ORF">ULVI_06515</name>
</gene>
<keyword evidence="3" id="KW-1185">Reference proteome</keyword>